<evidence type="ECO:0000256" key="7">
    <source>
        <dbReference type="ARBA" id="ARBA00022857"/>
    </source>
</evidence>
<evidence type="ECO:0000256" key="15">
    <source>
        <dbReference type="PIRSR" id="PIRSR000108-4"/>
    </source>
</evidence>
<evidence type="ECO:0000313" key="17">
    <source>
        <dbReference type="EMBL" id="ODV85405.1"/>
    </source>
</evidence>
<keyword evidence="18" id="KW-1185">Reference proteome</keyword>
<keyword evidence="4 11" id="KW-0816">Tricarboxylic acid cycle</keyword>
<dbReference type="GO" id="GO:0004450">
    <property type="term" value="F:isocitrate dehydrogenase (NADP+) activity"/>
    <property type="evidence" value="ECO:0007669"/>
    <property type="project" value="UniProtKB-EC"/>
</dbReference>
<name>A0A1E4T0X4_9ASCO</name>
<dbReference type="OrthoDB" id="248923at2759"/>
<feature type="binding site" evidence="13">
    <location>
        <position position="179"/>
    </location>
    <ligand>
        <name>D-threo-isocitrate</name>
        <dbReference type="ChEBI" id="CHEBI:15562"/>
    </ligand>
</feature>
<feature type="binding site" evidence="15">
    <location>
        <position position="119"/>
    </location>
    <ligand>
        <name>NADP(+)</name>
        <dbReference type="ChEBI" id="CHEBI:58349"/>
    </ligand>
</feature>
<feature type="binding site" evidence="13">
    <location>
        <begin position="131"/>
        <end position="137"/>
    </location>
    <ligand>
        <name>D-threo-isocitrate</name>
        <dbReference type="ChEBI" id="CHEBI:15562"/>
    </ligand>
</feature>
<proteinExistence type="inferred from homology"/>
<keyword evidence="8 11" id="KW-0560">Oxidoreductase</keyword>
<comment type="cofactor">
    <cofactor evidence="1">
        <name>Mn(2+)</name>
        <dbReference type="ChEBI" id="CHEBI:29035"/>
    </cofactor>
</comment>
<evidence type="ECO:0000256" key="10">
    <source>
        <dbReference type="ARBA" id="ARBA00023554"/>
    </source>
</evidence>
<dbReference type="GO" id="GO:0051287">
    <property type="term" value="F:NAD binding"/>
    <property type="evidence" value="ECO:0007669"/>
    <property type="project" value="InterPro"/>
</dbReference>
<dbReference type="PANTHER" id="PTHR11822:SF21">
    <property type="entry name" value="ISOCITRATE DEHYDROGENASE [NADP], MITOCHONDRIAL"/>
    <property type="match status" value="1"/>
</dbReference>
<dbReference type="NCBIfam" id="TIGR00127">
    <property type="entry name" value="nadp_idh_euk"/>
    <property type="match status" value="1"/>
</dbReference>
<evidence type="ECO:0000256" key="14">
    <source>
        <dbReference type="PIRSR" id="PIRSR000108-3"/>
    </source>
</evidence>
<dbReference type="GO" id="GO:0006102">
    <property type="term" value="P:isocitrate metabolic process"/>
    <property type="evidence" value="ECO:0007669"/>
    <property type="project" value="InterPro"/>
</dbReference>
<dbReference type="EMBL" id="KV453852">
    <property type="protein sequence ID" value="ODV85405.1"/>
    <property type="molecule type" value="Genomic_DNA"/>
</dbReference>
<dbReference type="SMART" id="SM01329">
    <property type="entry name" value="Iso_dh"/>
    <property type="match status" value="1"/>
</dbReference>
<feature type="binding site" evidence="15">
    <location>
        <begin position="356"/>
        <end position="361"/>
    </location>
    <ligand>
        <name>NADP(+)</name>
        <dbReference type="ChEBI" id="CHEBI:58349"/>
    </ligand>
</feature>
<evidence type="ECO:0000313" key="18">
    <source>
        <dbReference type="Proteomes" id="UP000094801"/>
    </source>
</evidence>
<dbReference type="NCBIfam" id="NF006156">
    <property type="entry name" value="PRK08299.1"/>
    <property type="match status" value="1"/>
</dbReference>
<dbReference type="PIRSF" id="PIRSF000108">
    <property type="entry name" value="IDH_NADP"/>
    <property type="match status" value="1"/>
</dbReference>
<keyword evidence="3" id="KW-0329">Glyoxylate bypass</keyword>
<protein>
    <recommendedName>
        <fullName evidence="11">Isocitrate dehydrogenase [NADP]</fullName>
        <ecNumber evidence="11">1.1.1.42</ecNumber>
    </recommendedName>
</protein>
<evidence type="ECO:0000256" key="6">
    <source>
        <dbReference type="ARBA" id="ARBA00022842"/>
    </source>
</evidence>
<dbReference type="STRING" id="983967.A0A1E4T0X4"/>
<feature type="binding site" evidence="15">
    <location>
        <position position="306"/>
    </location>
    <ligand>
        <name>NADP(+)</name>
        <dbReference type="ChEBI" id="CHEBI:58349"/>
    </ligand>
</feature>
<comment type="cofactor">
    <cofactor evidence="11 14">
        <name>Mg(2+)</name>
        <dbReference type="ChEBI" id="CHEBI:18420"/>
    </cofactor>
    <cofactor evidence="11 14">
        <name>Mn(2+)</name>
        <dbReference type="ChEBI" id="CHEBI:29035"/>
    </cofactor>
    <text evidence="11 14">Binds 1 Mg(2+) or Mn(2+) ion per subunit.</text>
</comment>
<keyword evidence="7 11" id="KW-0521">NADP</keyword>
<feature type="site" description="Critical for catalysis" evidence="12">
    <location>
        <position position="258"/>
    </location>
</feature>
<feature type="binding site" evidence="14">
    <location>
        <position position="298"/>
    </location>
    <ligand>
        <name>Mn(2+)</name>
        <dbReference type="ChEBI" id="CHEBI:29035"/>
    </ligand>
</feature>
<comment type="catalytic activity">
    <reaction evidence="10 11">
        <text>D-threo-isocitrate + NADP(+) = 2-oxoglutarate + CO2 + NADPH</text>
        <dbReference type="Rhea" id="RHEA:19629"/>
        <dbReference type="ChEBI" id="CHEBI:15562"/>
        <dbReference type="ChEBI" id="CHEBI:16526"/>
        <dbReference type="ChEBI" id="CHEBI:16810"/>
        <dbReference type="ChEBI" id="CHEBI:57783"/>
        <dbReference type="ChEBI" id="CHEBI:58349"/>
        <dbReference type="EC" id="1.1.1.42"/>
    </reaction>
</comment>
<evidence type="ECO:0000256" key="2">
    <source>
        <dbReference type="ARBA" id="ARBA00007769"/>
    </source>
</evidence>
<evidence type="ECO:0000256" key="1">
    <source>
        <dbReference type="ARBA" id="ARBA00001936"/>
    </source>
</evidence>
<dbReference type="FunFam" id="3.40.718.10:FF:000002">
    <property type="entry name" value="Isocitrate dehydrogenase [NADP]"/>
    <property type="match status" value="1"/>
</dbReference>
<dbReference type="AlphaFoldDB" id="A0A1E4T0X4"/>
<feature type="site" description="Critical for catalysis" evidence="12">
    <location>
        <position position="186"/>
    </location>
</feature>
<dbReference type="PROSITE" id="PS00470">
    <property type="entry name" value="IDH_IMDH"/>
    <property type="match status" value="1"/>
</dbReference>
<keyword evidence="6 11" id="KW-0460">Magnesium</keyword>
<feature type="binding site" evidence="13">
    <location>
        <position position="114"/>
    </location>
    <ligand>
        <name>D-threo-isocitrate</name>
        <dbReference type="ChEBI" id="CHEBI:15562"/>
    </ligand>
</feature>
<keyword evidence="5 11" id="KW-0479">Metal-binding</keyword>
<dbReference type="InterPro" id="IPR024084">
    <property type="entry name" value="IsoPropMal-DH-like_dom"/>
</dbReference>
<evidence type="ECO:0000256" key="5">
    <source>
        <dbReference type="ARBA" id="ARBA00022723"/>
    </source>
</evidence>
<evidence type="ECO:0000256" key="3">
    <source>
        <dbReference type="ARBA" id="ARBA00022435"/>
    </source>
</evidence>
<accession>A0A1E4T0X4</accession>
<evidence type="ECO:0000256" key="8">
    <source>
        <dbReference type="ARBA" id="ARBA00023002"/>
    </source>
</evidence>
<feature type="domain" description="Isopropylmalate dehydrogenase-like" evidence="16">
    <location>
        <begin position="46"/>
        <end position="442"/>
    </location>
</feature>
<organism evidence="17 18">
    <name type="scientific">[Candida] arabinofermentans NRRL YB-2248</name>
    <dbReference type="NCBI Taxonomy" id="983967"/>
    <lineage>
        <taxon>Eukaryota</taxon>
        <taxon>Fungi</taxon>
        <taxon>Dikarya</taxon>
        <taxon>Ascomycota</taxon>
        <taxon>Saccharomycotina</taxon>
        <taxon>Pichiomycetes</taxon>
        <taxon>Pichiales</taxon>
        <taxon>Pichiaceae</taxon>
        <taxon>Ogataea</taxon>
        <taxon>Ogataea/Candida clade</taxon>
    </lineage>
</organism>
<comment type="similarity">
    <text evidence="2 11">Belongs to the isocitrate and isopropylmalate dehydrogenases family.</text>
</comment>
<dbReference type="GO" id="GO:0006739">
    <property type="term" value="P:NADP+ metabolic process"/>
    <property type="evidence" value="ECO:0007669"/>
    <property type="project" value="TreeGrafter"/>
</dbReference>
<feature type="binding site" evidence="14">
    <location>
        <position position="321"/>
    </location>
    <ligand>
        <name>Mn(2+)</name>
        <dbReference type="ChEBI" id="CHEBI:29035"/>
    </ligand>
</feature>
<feature type="binding site" evidence="15">
    <location>
        <position position="374"/>
    </location>
    <ligand>
        <name>NADP(+)</name>
        <dbReference type="ChEBI" id="CHEBI:58349"/>
    </ligand>
</feature>
<gene>
    <name evidence="17" type="ORF">CANARDRAFT_28203</name>
</gene>
<reference evidence="18" key="1">
    <citation type="submission" date="2016-04" db="EMBL/GenBank/DDBJ databases">
        <title>Comparative genomics of biotechnologically important yeasts.</title>
        <authorList>
            <consortium name="DOE Joint Genome Institute"/>
            <person name="Riley R."/>
            <person name="Haridas S."/>
            <person name="Wolfe K.H."/>
            <person name="Lopes M.R."/>
            <person name="Hittinger C.T."/>
            <person name="Goker M."/>
            <person name="Salamov A."/>
            <person name="Wisecaver J."/>
            <person name="Long T.M."/>
            <person name="Aerts A.L."/>
            <person name="Barry K."/>
            <person name="Choi C."/>
            <person name="Clum A."/>
            <person name="Coughlan A.Y."/>
            <person name="Deshpande S."/>
            <person name="Douglass A.P."/>
            <person name="Hanson S.J."/>
            <person name="Klenk H.-P."/>
            <person name="Labutti K."/>
            <person name="Lapidus A."/>
            <person name="Lindquist E."/>
            <person name="Lipzen A."/>
            <person name="Meier-Kolthoff J.P."/>
            <person name="Ohm R.A."/>
            <person name="Otillar R.P."/>
            <person name="Pangilinan J."/>
            <person name="Peng Y."/>
            <person name="Rokas A."/>
            <person name="Rosa C.A."/>
            <person name="Scheuner C."/>
            <person name="Sibirny A.A."/>
            <person name="Slot J.C."/>
            <person name="Stielow J.B."/>
            <person name="Sun H."/>
            <person name="Kurtzman C.P."/>
            <person name="Blackwell M."/>
            <person name="Grigoriev I.V."/>
            <person name="Jeffries T.W."/>
        </authorList>
    </citation>
    <scope>NUCLEOTIDE SEQUENCE [LARGE SCALE GENOMIC DNA]</scope>
    <source>
        <strain evidence="18">NRRL YB-2248</strain>
    </source>
</reference>
<dbReference type="GO" id="GO:0005739">
    <property type="term" value="C:mitochondrion"/>
    <property type="evidence" value="ECO:0007669"/>
    <property type="project" value="TreeGrafter"/>
</dbReference>
<keyword evidence="9 11" id="KW-0464">Manganese</keyword>
<evidence type="ECO:0000256" key="11">
    <source>
        <dbReference type="PIRNR" id="PIRNR000108"/>
    </source>
</evidence>
<evidence type="ECO:0000256" key="13">
    <source>
        <dbReference type="PIRSR" id="PIRSR000108-2"/>
    </source>
</evidence>
<dbReference type="InterPro" id="IPR019818">
    <property type="entry name" value="IsoCit/isopropylmalate_DH_CS"/>
</dbReference>
<dbReference type="InterPro" id="IPR004790">
    <property type="entry name" value="Isocitrate_DH_NADP"/>
</dbReference>
<dbReference type="Proteomes" id="UP000094801">
    <property type="component" value="Unassembled WGS sequence"/>
</dbReference>
<feature type="binding site" evidence="13">
    <location>
        <position position="146"/>
    </location>
    <ligand>
        <name>D-threo-isocitrate</name>
        <dbReference type="ChEBI" id="CHEBI:15562"/>
    </ligand>
</feature>
<sequence>MTISAMLRRPTLSAYARLATSTAIAPSKRYFSQSYISLDKIKVKNPIVEIDGDEMTRIIWDVIKKKLIHPYLDVDLKYYDLSVTSRDATDDKITVDAAEAIKKYGVGVKCATITPDEARVKEFGLKKMWVSPNGTIRNILGGTVFREPIVIGGGATKESGLIEIPRLVPGWEKPIIIGRHAHGDQYKATDLVIPGAGKLELVYTPADGSAPETHTVFNYKGAGVGLAMYNTEESIVGFAHSSFKMALNRNLPLYLSTKNTILKKYDGRFKDIFEEIYESTYKKQFEEQGIWYEHRLIDDMVAQMIKSKGGFVLALKNYDGDVQSDIVAQGFGSLGLMTSVLMTPDGKAFESEAAHGTVTRHYRQHQQGKETSTNSIASIFAWTRGLAQRGRLDGTEDVIKFADTLEQCVLDTVSKDGIMTKDLALLIGKTDFATTTGFLDAVAKRLSNEVKV</sequence>
<evidence type="ECO:0000256" key="4">
    <source>
        <dbReference type="ARBA" id="ARBA00022532"/>
    </source>
</evidence>
<evidence type="ECO:0000259" key="16">
    <source>
        <dbReference type="SMART" id="SM01329"/>
    </source>
</evidence>
<dbReference type="EC" id="1.1.1.42" evidence="11"/>
<dbReference type="PANTHER" id="PTHR11822">
    <property type="entry name" value="NADP-SPECIFIC ISOCITRATE DEHYDROGENASE"/>
    <property type="match status" value="1"/>
</dbReference>
<dbReference type="Pfam" id="PF00180">
    <property type="entry name" value="Iso_dh"/>
    <property type="match status" value="1"/>
</dbReference>
<dbReference type="Gene3D" id="3.40.718.10">
    <property type="entry name" value="Isopropylmalate Dehydrogenase"/>
    <property type="match status" value="1"/>
</dbReference>
<evidence type="ECO:0000256" key="12">
    <source>
        <dbReference type="PIRSR" id="PIRSR000108-1"/>
    </source>
</evidence>
<dbReference type="GO" id="GO:0000287">
    <property type="term" value="F:magnesium ion binding"/>
    <property type="evidence" value="ECO:0007669"/>
    <property type="project" value="InterPro"/>
</dbReference>
<dbReference type="GO" id="GO:0006097">
    <property type="term" value="P:glyoxylate cycle"/>
    <property type="evidence" value="ECO:0007669"/>
    <property type="project" value="UniProtKB-KW"/>
</dbReference>
<evidence type="ECO:0000256" key="9">
    <source>
        <dbReference type="ARBA" id="ARBA00023211"/>
    </source>
</evidence>
<feature type="binding site" evidence="15">
    <location>
        <begin position="112"/>
        <end position="114"/>
    </location>
    <ligand>
        <name>NADP(+)</name>
        <dbReference type="ChEBI" id="CHEBI:58349"/>
    </ligand>
</feature>
<dbReference type="GO" id="GO:0006099">
    <property type="term" value="P:tricarboxylic acid cycle"/>
    <property type="evidence" value="ECO:0007669"/>
    <property type="project" value="UniProtKB-KW"/>
</dbReference>
<dbReference type="SUPFAM" id="SSF53659">
    <property type="entry name" value="Isocitrate/Isopropylmalate dehydrogenase-like"/>
    <property type="match status" value="1"/>
</dbReference>